<evidence type="ECO:0000313" key="1">
    <source>
        <dbReference type="EMBL" id="KAK1120170.1"/>
    </source>
</evidence>
<comment type="caution">
    <text evidence="1">The sequence shown here is derived from an EMBL/GenBank/DDBJ whole genome shotgun (WGS) entry which is preliminary data.</text>
</comment>
<reference evidence="1" key="1">
    <citation type="submission" date="2021-10" db="EMBL/GenBank/DDBJ databases">
        <title>Melipona bicolor Genome sequencing and assembly.</title>
        <authorList>
            <person name="Araujo N.S."/>
            <person name="Arias M.C."/>
        </authorList>
    </citation>
    <scope>NUCLEOTIDE SEQUENCE</scope>
    <source>
        <strain evidence="1">USP_2M_L1-L4_2017</strain>
        <tissue evidence="1">Whole body</tissue>
    </source>
</reference>
<proteinExistence type="predicted"/>
<name>A0AA40KH76_9HYME</name>
<keyword evidence="2" id="KW-1185">Reference proteome</keyword>
<dbReference type="AlphaFoldDB" id="A0AA40KH76"/>
<dbReference type="Proteomes" id="UP001177670">
    <property type="component" value="Unassembled WGS sequence"/>
</dbReference>
<gene>
    <name evidence="1" type="ORF">K0M31_012541</name>
</gene>
<dbReference type="EMBL" id="JAHYIQ010000032">
    <property type="protein sequence ID" value="KAK1120170.1"/>
    <property type="molecule type" value="Genomic_DNA"/>
</dbReference>
<protein>
    <submittedName>
        <fullName evidence="1">Uncharacterized protein</fullName>
    </submittedName>
</protein>
<organism evidence="1 2">
    <name type="scientific">Melipona bicolor</name>
    <dbReference type="NCBI Taxonomy" id="60889"/>
    <lineage>
        <taxon>Eukaryota</taxon>
        <taxon>Metazoa</taxon>
        <taxon>Ecdysozoa</taxon>
        <taxon>Arthropoda</taxon>
        <taxon>Hexapoda</taxon>
        <taxon>Insecta</taxon>
        <taxon>Pterygota</taxon>
        <taxon>Neoptera</taxon>
        <taxon>Endopterygota</taxon>
        <taxon>Hymenoptera</taxon>
        <taxon>Apocrita</taxon>
        <taxon>Aculeata</taxon>
        <taxon>Apoidea</taxon>
        <taxon>Anthophila</taxon>
        <taxon>Apidae</taxon>
        <taxon>Melipona</taxon>
    </lineage>
</organism>
<evidence type="ECO:0000313" key="2">
    <source>
        <dbReference type="Proteomes" id="UP001177670"/>
    </source>
</evidence>
<accession>A0AA40KH76</accession>
<sequence length="147" mass="16203">MWKVIIKVLVIKLGNNLKSSEFIGTPKRLGKNINPIISRSEISNEESDDWFVVDETPVLEQHMGNYGSKCLMDLEQENNNKGVYSATVICNVLVKIEPAKANRNPSKFVLGLTVNVTGIPKTIATNDCAICVKDNWPCSATRVIASP</sequence>